<dbReference type="InterPro" id="IPR049892">
    <property type="entry name" value="AA9"/>
</dbReference>
<dbReference type="EMBL" id="KB706127">
    <property type="protein sequence ID" value="EMR69162.1"/>
    <property type="molecule type" value="Genomic_DNA"/>
</dbReference>
<sequence>MKVSVVTALTFSVAAEAHCIFQKLTVNGADQGSLVGLRAPNNNNPVQDASSNSLTCGAPGSTSNEVVEVQAGDEIGAWYQHVIGGAQFPNDPDNPIAPSHKGPVTAYLAKVDSAASADAASAKWFKIWEDTFDPSTTVWGVDNMIKNNGWVNFNLPTCIPDGEYLLRVEITALHSAYTQNGVQFYSSCAQINVSGGGSTEATETVSIPGAYSNSDPSVLINIYGLSGGPDMDGKPYPAHGPSVFTC</sequence>
<evidence type="ECO:0000256" key="10">
    <source>
        <dbReference type="ARBA" id="ARBA00045077"/>
    </source>
</evidence>
<dbReference type="Pfam" id="PF03443">
    <property type="entry name" value="AA9"/>
    <property type="match status" value="1"/>
</dbReference>
<dbReference type="KEGG" id="ela:UCREL1_3819"/>
<keyword evidence="16" id="KW-1185">Reference proteome</keyword>
<dbReference type="OrthoDB" id="2525337at2759"/>
<dbReference type="EC" id="1.14.99.56" evidence="11"/>
<evidence type="ECO:0000313" key="15">
    <source>
        <dbReference type="EMBL" id="EMR69162.1"/>
    </source>
</evidence>
<dbReference type="Proteomes" id="UP000012174">
    <property type="component" value="Unassembled WGS sequence"/>
</dbReference>
<evidence type="ECO:0000256" key="5">
    <source>
        <dbReference type="ARBA" id="ARBA00023001"/>
    </source>
</evidence>
<comment type="subcellular location">
    <subcellularLocation>
        <location evidence="2">Secreted</location>
    </subcellularLocation>
</comment>
<feature type="signal peptide" evidence="13">
    <location>
        <begin position="1"/>
        <end position="17"/>
    </location>
</feature>
<evidence type="ECO:0000256" key="7">
    <source>
        <dbReference type="ARBA" id="ARBA00023277"/>
    </source>
</evidence>
<dbReference type="InterPro" id="IPR005103">
    <property type="entry name" value="AA9_LPMO"/>
</dbReference>
<evidence type="ECO:0000259" key="14">
    <source>
        <dbReference type="Pfam" id="PF03443"/>
    </source>
</evidence>
<dbReference type="CDD" id="cd21175">
    <property type="entry name" value="LPMO_AA9"/>
    <property type="match status" value="1"/>
</dbReference>
<dbReference type="GO" id="GO:0030245">
    <property type="term" value="P:cellulose catabolic process"/>
    <property type="evidence" value="ECO:0007669"/>
    <property type="project" value="UniProtKB-KW"/>
</dbReference>
<feature type="chain" id="PRO_5004085065" description="lytic cellulose monooxygenase (C4-dehydrogenating)" evidence="13">
    <location>
        <begin position="18"/>
        <end position="246"/>
    </location>
</feature>
<evidence type="ECO:0000256" key="8">
    <source>
        <dbReference type="ARBA" id="ARBA00023326"/>
    </source>
</evidence>
<accession>M7SY15</accession>
<proteinExistence type="inferred from homology"/>
<evidence type="ECO:0000256" key="2">
    <source>
        <dbReference type="ARBA" id="ARBA00004613"/>
    </source>
</evidence>
<keyword evidence="3" id="KW-0964">Secreted</keyword>
<feature type="domain" description="Auxiliary Activity family 9 catalytic" evidence="14">
    <location>
        <begin position="18"/>
        <end position="224"/>
    </location>
</feature>
<dbReference type="PANTHER" id="PTHR33353:SF13">
    <property type="entry name" value="ENDOGLUCANASE II"/>
    <property type="match status" value="1"/>
</dbReference>
<evidence type="ECO:0000256" key="3">
    <source>
        <dbReference type="ARBA" id="ARBA00022525"/>
    </source>
</evidence>
<dbReference type="PANTHER" id="PTHR33353">
    <property type="entry name" value="PUTATIVE (AFU_ORTHOLOGUE AFUA_1G12560)-RELATED"/>
    <property type="match status" value="1"/>
</dbReference>
<evidence type="ECO:0000256" key="6">
    <source>
        <dbReference type="ARBA" id="ARBA00023157"/>
    </source>
</evidence>
<reference evidence="16" key="1">
    <citation type="journal article" date="2013" name="Genome Announc.">
        <title>Draft genome sequence of the grapevine dieback fungus Eutypa lata UCR-EL1.</title>
        <authorList>
            <person name="Blanco-Ulate B."/>
            <person name="Rolshausen P.E."/>
            <person name="Cantu D."/>
        </authorList>
    </citation>
    <scope>NUCLEOTIDE SEQUENCE [LARGE SCALE GENOMIC DNA]</scope>
    <source>
        <strain evidence="16">UCR-EL1</strain>
    </source>
</reference>
<evidence type="ECO:0000256" key="13">
    <source>
        <dbReference type="SAM" id="SignalP"/>
    </source>
</evidence>
<comment type="cofactor">
    <cofactor evidence="1">
        <name>Cu(2+)</name>
        <dbReference type="ChEBI" id="CHEBI:29036"/>
    </cofactor>
</comment>
<keyword evidence="5" id="KW-0136">Cellulose degradation</keyword>
<dbReference type="eggNOG" id="ENOG502RAK7">
    <property type="taxonomic scope" value="Eukaryota"/>
</dbReference>
<name>M7SY15_EUTLA</name>
<keyword evidence="6" id="KW-1015">Disulfide bond</keyword>
<keyword evidence="8" id="KW-0624">Polysaccharide degradation</keyword>
<keyword evidence="7" id="KW-0119">Carbohydrate metabolism</keyword>
<evidence type="ECO:0000313" key="16">
    <source>
        <dbReference type="Proteomes" id="UP000012174"/>
    </source>
</evidence>
<dbReference type="GO" id="GO:0005576">
    <property type="term" value="C:extracellular region"/>
    <property type="evidence" value="ECO:0007669"/>
    <property type="project" value="UniProtKB-SubCell"/>
</dbReference>
<dbReference type="STRING" id="1287681.M7SY15"/>
<evidence type="ECO:0000256" key="11">
    <source>
        <dbReference type="ARBA" id="ARBA00047174"/>
    </source>
</evidence>
<keyword evidence="4 13" id="KW-0732">Signal</keyword>
<evidence type="ECO:0000256" key="1">
    <source>
        <dbReference type="ARBA" id="ARBA00001973"/>
    </source>
</evidence>
<comment type="similarity">
    <text evidence="9">Belongs to the polysaccharide monooxygenase AA9 family.</text>
</comment>
<dbReference type="OMA" id="YISCANV"/>
<protein>
    <recommendedName>
        <fullName evidence="11">lytic cellulose monooxygenase (C4-dehydrogenating)</fullName>
        <ecNumber evidence="11">1.14.99.56</ecNumber>
    </recommendedName>
</protein>
<feature type="region of interest" description="Disordered" evidence="12">
    <location>
        <begin position="40"/>
        <end position="62"/>
    </location>
</feature>
<dbReference type="AlphaFoldDB" id="M7SY15"/>
<dbReference type="Gene3D" id="2.70.50.70">
    <property type="match status" value="1"/>
</dbReference>
<organism evidence="15 16">
    <name type="scientific">Eutypa lata (strain UCR-EL1)</name>
    <name type="common">Grapevine dieback disease fungus</name>
    <name type="synonym">Eutypa armeniacae</name>
    <dbReference type="NCBI Taxonomy" id="1287681"/>
    <lineage>
        <taxon>Eukaryota</taxon>
        <taxon>Fungi</taxon>
        <taxon>Dikarya</taxon>
        <taxon>Ascomycota</taxon>
        <taxon>Pezizomycotina</taxon>
        <taxon>Sordariomycetes</taxon>
        <taxon>Xylariomycetidae</taxon>
        <taxon>Xylariales</taxon>
        <taxon>Diatrypaceae</taxon>
        <taxon>Eutypa</taxon>
    </lineage>
</organism>
<dbReference type="HOGENOM" id="CLU_031730_0_2_1"/>
<evidence type="ECO:0000256" key="9">
    <source>
        <dbReference type="ARBA" id="ARBA00044502"/>
    </source>
</evidence>
<evidence type="ECO:0000256" key="12">
    <source>
        <dbReference type="SAM" id="MobiDB-lite"/>
    </source>
</evidence>
<comment type="catalytic activity">
    <reaction evidence="10">
        <text>[(1-&gt;4)-beta-D-glucosyl]n+m + reduced acceptor + O2 = 4-dehydro-beta-D-glucosyl-[(1-&gt;4)-beta-D-glucosyl]n-1 + [(1-&gt;4)-beta-D-glucosyl]m + acceptor + H2O.</text>
        <dbReference type="EC" id="1.14.99.56"/>
    </reaction>
</comment>
<gene>
    <name evidence="15" type="ORF">UCREL1_3819</name>
</gene>
<evidence type="ECO:0000256" key="4">
    <source>
        <dbReference type="ARBA" id="ARBA00022729"/>
    </source>
</evidence>